<dbReference type="CDD" id="cd03705">
    <property type="entry name" value="EF1_alpha_III"/>
    <property type="match status" value="1"/>
</dbReference>
<dbReference type="Gene3D" id="3.40.50.300">
    <property type="entry name" value="P-loop containing nucleotide triphosphate hydrolases"/>
    <property type="match status" value="1"/>
</dbReference>
<dbReference type="GO" id="GO:0005525">
    <property type="term" value="F:GTP binding"/>
    <property type="evidence" value="ECO:0007669"/>
    <property type="project" value="UniProtKB-UniRule"/>
</dbReference>
<evidence type="ECO:0000313" key="14">
    <source>
        <dbReference type="Proteomes" id="UP000218231"/>
    </source>
</evidence>
<comment type="function">
    <text evidence="1 10">This protein promotes the GTP-dependent binding of aminoacyl-tRNA to the A-site of ribosomes during protein biosynthesis.</text>
</comment>
<evidence type="ECO:0000256" key="7">
    <source>
        <dbReference type="ARBA" id="ARBA00022768"/>
    </source>
</evidence>
<accession>A0A2A2JC27</accession>
<evidence type="ECO:0000256" key="2">
    <source>
        <dbReference type="ARBA" id="ARBA00004496"/>
    </source>
</evidence>
<dbReference type="FunFam" id="2.40.30.10:FF:000005">
    <property type="entry name" value="Elongation factor 1-alpha"/>
    <property type="match status" value="1"/>
</dbReference>
<evidence type="ECO:0000256" key="9">
    <source>
        <dbReference type="ARBA" id="ARBA00023134"/>
    </source>
</evidence>
<dbReference type="InterPro" id="IPR000795">
    <property type="entry name" value="T_Tr_GTP-bd_dom"/>
</dbReference>
<dbReference type="Gene3D" id="2.40.30.10">
    <property type="entry name" value="Translation factors"/>
    <property type="match status" value="2"/>
</dbReference>
<dbReference type="PROSITE" id="PS51722">
    <property type="entry name" value="G_TR_2"/>
    <property type="match status" value="1"/>
</dbReference>
<dbReference type="STRING" id="2018661.A0A2A2JC27"/>
<dbReference type="GO" id="GO:0005737">
    <property type="term" value="C:cytoplasm"/>
    <property type="evidence" value="ECO:0007669"/>
    <property type="project" value="UniProtKB-SubCell"/>
</dbReference>
<dbReference type="InterPro" id="IPR027417">
    <property type="entry name" value="P-loop_NTPase"/>
</dbReference>
<proteinExistence type="inferred from homology"/>
<sequence>MGKEKIHISIVVIGHVDSGKSTTTGHLIYKCGCIDKRTIEKFEKEAQEIGRGSFKYAWVLDKLKAERERGITIDIALWKFETPKYYITIIDAPGHRDFIKNMITGTSQADCAVLVVACGTGEFEAGISKNGQTREHALLAQTLGVKQLVVACNKMDSTEPPFSEARFTEIKNEVSSFIKKIGYDPKAVPFVPISGFNGDNMLEPSANMPWFKGWDIERKDGNTSGKTLLDALDAIIPPRRPTDKPLRLPLQDVYKIGGIGTVPIGRVESGILKPGMLVTFAPQNITTEVKSIETHHEPLFEAIPGDNVGFSVKNVSVKDISRGSVCSDSKNDPAKEARAFNAQVVIMNHPGKIAVGYTPVLDCHTAHIACRFNELKEKIDRRTGKKVEDNPKALKNGEAGIVELVPTKPLCVEAFTDYAPLGRFAVRDMRQTVAVGVIKSVDKTKASSGKATKAAQKTTTATDKKK</sequence>
<comment type="similarity">
    <text evidence="3 10">Belongs to the TRAFAC class translation factor GTPase superfamily. Classic translation factor GTPase family. EF-Tu/EF-1A subfamily.</text>
</comment>
<dbReference type="NCBIfam" id="NF008969">
    <property type="entry name" value="PRK12317.1"/>
    <property type="match status" value="1"/>
</dbReference>
<keyword evidence="4" id="KW-0963">Cytoplasm</keyword>
<dbReference type="SUPFAM" id="SSF52540">
    <property type="entry name" value="P-loop containing nucleoside triphosphate hydrolases"/>
    <property type="match status" value="1"/>
</dbReference>
<dbReference type="Pfam" id="PF00009">
    <property type="entry name" value="GTP_EFTU"/>
    <property type="match status" value="1"/>
</dbReference>
<evidence type="ECO:0000256" key="1">
    <source>
        <dbReference type="ARBA" id="ARBA00003982"/>
    </source>
</evidence>
<evidence type="ECO:0000256" key="3">
    <source>
        <dbReference type="ARBA" id="ARBA00007249"/>
    </source>
</evidence>
<dbReference type="OrthoDB" id="342024at2759"/>
<dbReference type="GO" id="GO:0003924">
    <property type="term" value="F:GTPase activity"/>
    <property type="evidence" value="ECO:0007669"/>
    <property type="project" value="UniProtKB-UniRule"/>
</dbReference>
<keyword evidence="14" id="KW-1185">Reference proteome</keyword>
<evidence type="ECO:0000313" key="13">
    <source>
        <dbReference type="EMBL" id="PAV59191.1"/>
    </source>
</evidence>
<dbReference type="Pfam" id="PF03144">
    <property type="entry name" value="GTP_EFTU_D2"/>
    <property type="match status" value="1"/>
</dbReference>
<dbReference type="InterPro" id="IPR004161">
    <property type="entry name" value="EFTu-like_2"/>
</dbReference>
<keyword evidence="7 10" id="KW-0251">Elongation factor</keyword>
<dbReference type="PROSITE" id="PS00301">
    <property type="entry name" value="G_TR_1"/>
    <property type="match status" value="1"/>
</dbReference>
<dbReference type="InterPro" id="IPR009000">
    <property type="entry name" value="Transl_B-barrel_sf"/>
</dbReference>
<evidence type="ECO:0000256" key="6">
    <source>
        <dbReference type="ARBA" id="ARBA00022741"/>
    </source>
</evidence>
<gene>
    <name evidence="13" type="ORF">WR25_05299</name>
</gene>
<dbReference type="InterPro" id="IPR004539">
    <property type="entry name" value="Transl_elong_EF1A_euk/arc"/>
</dbReference>
<reference evidence="13 14" key="1">
    <citation type="journal article" date="2017" name="Curr. Biol.">
        <title>Genome architecture and evolution of a unichromosomal asexual nematode.</title>
        <authorList>
            <person name="Fradin H."/>
            <person name="Zegar C."/>
            <person name="Gutwein M."/>
            <person name="Lucas J."/>
            <person name="Kovtun M."/>
            <person name="Corcoran D."/>
            <person name="Baugh L.R."/>
            <person name="Kiontke K."/>
            <person name="Gunsalus K."/>
            <person name="Fitch D.H."/>
            <person name="Piano F."/>
        </authorList>
    </citation>
    <scope>NUCLEOTIDE SEQUENCE [LARGE SCALE GENOMIC DNA]</scope>
    <source>
        <strain evidence="13">PF1309</strain>
    </source>
</reference>
<evidence type="ECO:0000259" key="12">
    <source>
        <dbReference type="PROSITE" id="PS51722"/>
    </source>
</evidence>
<dbReference type="PANTHER" id="PTHR23115">
    <property type="entry name" value="TRANSLATION FACTOR"/>
    <property type="match status" value="1"/>
</dbReference>
<keyword evidence="9 10" id="KW-0342">GTP-binding</keyword>
<evidence type="ECO:0000256" key="5">
    <source>
        <dbReference type="ARBA" id="ARBA00022553"/>
    </source>
</evidence>
<protein>
    <recommendedName>
        <fullName evidence="10">Elongation factor 1-alpha</fullName>
    </recommendedName>
</protein>
<dbReference type="PRINTS" id="PR00315">
    <property type="entry name" value="ELONGATNFCT"/>
</dbReference>
<dbReference type="NCBIfam" id="TIGR00483">
    <property type="entry name" value="EF-1_alpha"/>
    <property type="match status" value="1"/>
</dbReference>
<comment type="subcellular location">
    <subcellularLocation>
        <location evidence="2">Cytoplasm</location>
    </subcellularLocation>
</comment>
<dbReference type="FunFam" id="3.40.50.300:FF:000090">
    <property type="entry name" value="Elongation factor 1-alpha"/>
    <property type="match status" value="1"/>
</dbReference>
<dbReference type="AlphaFoldDB" id="A0A2A2JC27"/>
<dbReference type="EMBL" id="LIAE01010539">
    <property type="protein sequence ID" value="PAV59191.1"/>
    <property type="molecule type" value="Genomic_DNA"/>
</dbReference>
<keyword evidence="6 10" id="KW-0547">Nucleotide-binding</keyword>
<dbReference type="Pfam" id="PF22594">
    <property type="entry name" value="GTP-eEF1A_C"/>
    <property type="match status" value="1"/>
</dbReference>
<comment type="caution">
    <text evidence="13">The sequence shown here is derived from an EMBL/GenBank/DDBJ whole genome shotgun (WGS) entry which is preliminary data.</text>
</comment>
<keyword evidence="5" id="KW-0597">Phosphoprotein</keyword>
<dbReference type="GO" id="GO:0003746">
    <property type="term" value="F:translation elongation factor activity"/>
    <property type="evidence" value="ECO:0007669"/>
    <property type="project" value="UniProtKB-UniRule"/>
</dbReference>
<name>A0A2A2JC27_9BILA</name>
<dbReference type="CDD" id="cd03693">
    <property type="entry name" value="EF1_alpha_II"/>
    <property type="match status" value="1"/>
</dbReference>
<keyword evidence="8" id="KW-0648">Protein biosynthesis</keyword>
<evidence type="ECO:0000256" key="8">
    <source>
        <dbReference type="ARBA" id="ARBA00022917"/>
    </source>
</evidence>
<dbReference type="FunFam" id="2.40.30.10:FF:000003">
    <property type="entry name" value="Elongation factor 1-alpha"/>
    <property type="match status" value="1"/>
</dbReference>
<feature type="domain" description="Tr-type G" evidence="12">
    <location>
        <begin position="5"/>
        <end position="242"/>
    </location>
</feature>
<dbReference type="SUPFAM" id="SSF50447">
    <property type="entry name" value="Translation proteins"/>
    <property type="match status" value="1"/>
</dbReference>
<dbReference type="InterPro" id="IPR050100">
    <property type="entry name" value="TRAFAC_GTPase_members"/>
</dbReference>
<dbReference type="Proteomes" id="UP000218231">
    <property type="component" value="Unassembled WGS sequence"/>
</dbReference>
<dbReference type="InterPro" id="IPR031157">
    <property type="entry name" value="G_TR_CS"/>
</dbReference>
<dbReference type="InterPro" id="IPR009001">
    <property type="entry name" value="Transl_elong_EF1A/Init_IF2_C"/>
</dbReference>
<dbReference type="SUPFAM" id="SSF50465">
    <property type="entry name" value="EF-Tu/eEF-1alpha/eIF2-gamma C-terminal domain"/>
    <property type="match status" value="1"/>
</dbReference>
<evidence type="ECO:0000256" key="4">
    <source>
        <dbReference type="ARBA" id="ARBA00022490"/>
    </source>
</evidence>
<dbReference type="InterPro" id="IPR054696">
    <property type="entry name" value="GTP-eEF1A_C"/>
</dbReference>
<evidence type="ECO:0000256" key="11">
    <source>
        <dbReference type="SAM" id="MobiDB-lite"/>
    </source>
</evidence>
<organism evidence="13 14">
    <name type="scientific">Diploscapter pachys</name>
    <dbReference type="NCBI Taxonomy" id="2018661"/>
    <lineage>
        <taxon>Eukaryota</taxon>
        <taxon>Metazoa</taxon>
        <taxon>Ecdysozoa</taxon>
        <taxon>Nematoda</taxon>
        <taxon>Chromadorea</taxon>
        <taxon>Rhabditida</taxon>
        <taxon>Rhabditina</taxon>
        <taxon>Rhabditomorpha</taxon>
        <taxon>Rhabditoidea</taxon>
        <taxon>Rhabditidae</taxon>
        <taxon>Diploscapter</taxon>
    </lineage>
</organism>
<dbReference type="CDD" id="cd01883">
    <property type="entry name" value="EF1_alpha"/>
    <property type="match status" value="1"/>
</dbReference>
<evidence type="ECO:0000256" key="10">
    <source>
        <dbReference type="RuleBase" id="RU000325"/>
    </source>
</evidence>
<feature type="region of interest" description="Disordered" evidence="11">
    <location>
        <begin position="447"/>
        <end position="466"/>
    </location>
</feature>